<accession>A0A445MZB5</accession>
<keyword evidence="4" id="KW-0862">Zinc</keyword>
<dbReference type="GO" id="GO:0046872">
    <property type="term" value="F:metal ion binding"/>
    <property type="evidence" value="ECO:0007669"/>
    <property type="project" value="UniProtKB-KW"/>
</dbReference>
<evidence type="ECO:0000256" key="1">
    <source>
        <dbReference type="ARBA" id="ARBA00001947"/>
    </source>
</evidence>
<proteinExistence type="predicted"/>
<dbReference type="Pfam" id="PF00753">
    <property type="entry name" value="Lactamase_B"/>
    <property type="match status" value="1"/>
</dbReference>
<comment type="cofactor">
    <cofactor evidence="1">
        <name>Zn(2+)</name>
        <dbReference type="ChEBI" id="CHEBI:29105"/>
    </cofactor>
</comment>
<evidence type="ECO:0000313" key="6">
    <source>
        <dbReference type="EMBL" id="SPD74779.1"/>
    </source>
</evidence>
<dbReference type="GO" id="GO:0016787">
    <property type="term" value="F:hydrolase activity"/>
    <property type="evidence" value="ECO:0007669"/>
    <property type="project" value="UniProtKB-KW"/>
</dbReference>
<evidence type="ECO:0000259" key="5">
    <source>
        <dbReference type="SMART" id="SM00849"/>
    </source>
</evidence>
<dbReference type="InterPro" id="IPR036866">
    <property type="entry name" value="RibonucZ/Hydroxyglut_hydro"/>
</dbReference>
<dbReference type="SMART" id="SM00849">
    <property type="entry name" value="Lactamase_B"/>
    <property type="match status" value="1"/>
</dbReference>
<keyword evidence="3" id="KW-0378">Hydrolase</keyword>
<dbReference type="PANTHER" id="PTHR46233:SF3">
    <property type="entry name" value="HYDROXYACYLGLUTATHIONE HYDROLASE GLOC"/>
    <property type="match status" value="1"/>
</dbReference>
<reference evidence="6" key="1">
    <citation type="submission" date="2018-01" db="EMBL/GenBank/DDBJ databases">
        <authorList>
            <person name="Regsiter A."/>
            <person name="William W."/>
        </authorList>
    </citation>
    <scope>NUCLEOTIDE SEQUENCE</scope>
    <source>
        <strain evidence="6">TRIP AH-1</strain>
    </source>
</reference>
<name>A0A445MZB5_9BACT</name>
<dbReference type="CDD" id="cd07721">
    <property type="entry name" value="yflN-like_MBL-fold"/>
    <property type="match status" value="1"/>
</dbReference>
<dbReference type="PANTHER" id="PTHR46233">
    <property type="entry name" value="HYDROXYACYLGLUTATHIONE HYDROLASE GLOC"/>
    <property type="match status" value="1"/>
</dbReference>
<dbReference type="InterPro" id="IPR001279">
    <property type="entry name" value="Metallo-B-lactamas"/>
</dbReference>
<organism evidence="6">
    <name type="scientific">uncultured Desulfobacterium sp</name>
    <dbReference type="NCBI Taxonomy" id="201089"/>
    <lineage>
        <taxon>Bacteria</taxon>
        <taxon>Pseudomonadati</taxon>
        <taxon>Thermodesulfobacteriota</taxon>
        <taxon>Desulfobacteria</taxon>
        <taxon>Desulfobacterales</taxon>
        <taxon>Desulfobacteriaceae</taxon>
        <taxon>Desulfobacterium</taxon>
        <taxon>environmental samples</taxon>
    </lineage>
</organism>
<feature type="domain" description="Metallo-beta-lactamase" evidence="5">
    <location>
        <begin position="20"/>
        <end position="217"/>
    </location>
</feature>
<protein>
    <submittedName>
        <fullName evidence="6">Metallo-beta-lactamase domain protein</fullName>
    </submittedName>
</protein>
<dbReference type="SUPFAM" id="SSF56281">
    <property type="entry name" value="Metallo-hydrolase/oxidoreductase"/>
    <property type="match status" value="1"/>
</dbReference>
<sequence length="241" mass="26846">MKQITEGVYFIPGQDGMIPDCHVYIIGKPSSGDLTLVDAGLMGKNEYKIRAIEKAGIDLSDIKRVIMTHTHLDHLGCLPEIKARLSQAEVWMHGNEAEPLEKGDERIAYGMKMFEGMVRTMFGKKPGAYSMKVDRRLKGDETLEIGKMLWEVIHVPGHSPGGIALYNPAEKILIPGDVVYADHAIGRFDFHGASGRDLNESLLALSALEVKILLPGHNRIMKDVPHGYILETEKQWEAYLV</sequence>
<dbReference type="AlphaFoldDB" id="A0A445MZB5"/>
<gene>
    <name evidence="6" type="ORF">PITCH_A330044</name>
</gene>
<evidence type="ECO:0000256" key="3">
    <source>
        <dbReference type="ARBA" id="ARBA00022801"/>
    </source>
</evidence>
<dbReference type="EMBL" id="OJIN01000174">
    <property type="protein sequence ID" value="SPD74779.1"/>
    <property type="molecule type" value="Genomic_DNA"/>
</dbReference>
<dbReference type="Gene3D" id="3.60.15.10">
    <property type="entry name" value="Ribonuclease Z/Hydroxyacylglutathione hydrolase-like"/>
    <property type="match status" value="1"/>
</dbReference>
<keyword evidence="2" id="KW-0479">Metal-binding</keyword>
<evidence type="ECO:0000256" key="4">
    <source>
        <dbReference type="ARBA" id="ARBA00022833"/>
    </source>
</evidence>
<evidence type="ECO:0000256" key="2">
    <source>
        <dbReference type="ARBA" id="ARBA00022723"/>
    </source>
</evidence>
<dbReference type="InterPro" id="IPR051453">
    <property type="entry name" value="MBL_Glyoxalase_II"/>
</dbReference>